<evidence type="ECO:0000256" key="7">
    <source>
        <dbReference type="ARBA" id="ARBA00048668"/>
    </source>
</evidence>
<protein>
    <recommendedName>
        <fullName evidence="2">nicotinate phosphoribosyltransferase</fullName>
        <ecNumber evidence="2">6.3.4.21</ecNumber>
    </recommendedName>
</protein>
<dbReference type="PANTHER" id="PTHR43202:SF1">
    <property type="entry name" value="NICOTINATE PHOSPHORIBOSYLTRANSFERASE"/>
    <property type="match status" value="1"/>
</dbReference>
<evidence type="ECO:0000313" key="11">
    <source>
        <dbReference type="Proteomes" id="UP000321574"/>
    </source>
</evidence>
<gene>
    <name evidence="10" type="ORF">FHP05_14150</name>
</gene>
<dbReference type="EC" id="6.3.4.21" evidence="2"/>
<dbReference type="GO" id="GO:0009435">
    <property type="term" value="P:NAD+ biosynthetic process"/>
    <property type="evidence" value="ECO:0007669"/>
    <property type="project" value="UniProtKB-UniPathway"/>
</dbReference>
<keyword evidence="3" id="KW-0597">Phosphoprotein</keyword>
<accession>A0A5C8NH28</accession>
<feature type="region of interest" description="Disordered" evidence="8">
    <location>
        <begin position="360"/>
        <end position="381"/>
    </location>
</feature>
<comment type="pathway">
    <text evidence="1">Cofactor biosynthesis; NAD(+) biosynthesis; nicotinate D-ribonucleotide from nicotinate: step 1/1.</text>
</comment>
<dbReference type="GO" id="GO:0004514">
    <property type="term" value="F:nicotinate-nucleotide diphosphorylase (carboxylating) activity"/>
    <property type="evidence" value="ECO:0007669"/>
    <property type="project" value="UniProtKB-EC"/>
</dbReference>
<evidence type="ECO:0000256" key="1">
    <source>
        <dbReference type="ARBA" id="ARBA00004952"/>
    </source>
</evidence>
<dbReference type="EMBL" id="VDUW01000014">
    <property type="protein sequence ID" value="TXL60560.1"/>
    <property type="molecule type" value="Genomic_DNA"/>
</dbReference>
<dbReference type="InterPro" id="IPR022412">
    <property type="entry name" value="Quinolinate_PRibosylTrfase_N"/>
</dbReference>
<name>A0A5C8NH28_9BACI</name>
<organism evidence="10 11">
    <name type="scientific">Cerasibacillus terrae</name>
    <dbReference type="NCBI Taxonomy" id="2498845"/>
    <lineage>
        <taxon>Bacteria</taxon>
        <taxon>Bacillati</taxon>
        <taxon>Bacillota</taxon>
        <taxon>Bacilli</taxon>
        <taxon>Bacillales</taxon>
        <taxon>Bacillaceae</taxon>
        <taxon>Cerasibacillus</taxon>
    </lineage>
</organism>
<keyword evidence="10" id="KW-0808">Transferase</keyword>
<evidence type="ECO:0000313" key="10">
    <source>
        <dbReference type="EMBL" id="TXL60560.1"/>
    </source>
</evidence>
<dbReference type="CDD" id="cd01571">
    <property type="entry name" value="NAPRTase_B"/>
    <property type="match status" value="1"/>
</dbReference>
<evidence type="ECO:0000259" key="9">
    <source>
        <dbReference type="Pfam" id="PF02749"/>
    </source>
</evidence>
<dbReference type="PANTHER" id="PTHR43202">
    <property type="entry name" value="NICOTINATE-NUCLEOTIDE PYROPHOSPHORYLASE"/>
    <property type="match status" value="1"/>
</dbReference>
<dbReference type="Gene3D" id="3.20.20.70">
    <property type="entry name" value="Aldolase class I"/>
    <property type="match status" value="1"/>
</dbReference>
<evidence type="ECO:0000256" key="2">
    <source>
        <dbReference type="ARBA" id="ARBA00013236"/>
    </source>
</evidence>
<proteinExistence type="predicted"/>
<evidence type="ECO:0000256" key="5">
    <source>
        <dbReference type="ARBA" id="ARBA00022642"/>
    </source>
</evidence>
<dbReference type="GO" id="GO:0004516">
    <property type="term" value="F:nicotinate phosphoribosyltransferase activity"/>
    <property type="evidence" value="ECO:0007669"/>
    <property type="project" value="UniProtKB-EC"/>
</dbReference>
<keyword evidence="11" id="KW-1185">Reference proteome</keyword>
<evidence type="ECO:0000256" key="8">
    <source>
        <dbReference type="SAM" id="MobiDB-lite"/>
    </source>
</evidence>
<keyword evidence="10" id="KW-0328">Glycosyltransferase</keyword>
<feature type="domain" description="Quinolinate phosphoribosyl transferase N-terminal" evidence="9">
    <location>
        <begin position="47"/>
        <end position="136"/>
    </location>
</feature>
<dbReference type="OrthoDB" id="9770610at2"/>
<dbReference type="Gene3D" id="3.90.1170.20">
    <property type="entry name" value="Quinolinate phosphoribosyl transferase, N-terminal domain"/>
    <property type="match status" value="1"/>
</dbReference>
<dbReference type="InterPro" id="IPR053190">
    <property type="entry name" value="NAPRTase-like"/>
</dbReference>
<dbReference type="InterPro" id="IPR035809">
    <property type="entry name" value="NAPRTase_arc-type"/>
</dbReference>
<dbReference type="InterPro" id="IPR037128">
    <property type="entry name" value="Quinolinate_PRibosylTase_N_sf"/>
</dbReference>
<comment type="caution">
    <text evidence="10">The sequence shown here is derived from an EMBL/GenBank/DDBJ whole genome shotgun (WGS) entry which is preliminary data.</text>
</comment>
<reference evidence="10 11" key="1">
    <citation type="submission" date="2019-06" db="EMBL/GenBank/DDBJ databases">
        <title>Cerasibacillus sp. nov., isolated from maize field.</title>
        <authorList>
            <person name="Lin S.-Y."/>
            <person name="Tsai C.-F."/>
            <person name="Young C.-C."/>
        </authorList>
    </citation>
    <scope>NUCLEOTIDE SEQUENCE [LARGE SCALE GENOMIC DNA]</scope>
    <source>
        <strain evidence="10 11">CC-CFT480</strain>
    </source>
</reference>
<dbReference type="InterPro" id="IPR036068">
    <property type="entry name" value="Nicotinate_pribotase-like_C"/>
</dbReference>
<dbReference type="Proteomes" id="UP000321574">
    <property type="component" value="Unassembled WGS sequence"/>
</dbReference>
<keyword evidence="5" id="KW-0662">Pyridine nucleotide biosynthesis</keyword>
<dbReference type="InterPro" id="IPR013785">
    <property type="entry name" value="Aldolase_TIM"/>
</dbReference>
<dbReference type="AlphaFoldDB" id="A0A5C8NH28"/>
<dbReference type="NCBIfam" id="NF005529">
    <property type="entry name" value="PRK07188.1"/>
    <property type="match status" value="1"/>
</dbReference>
<evidence type="ECO:0000256" key="6">
    <source>
        <dbReference type="ARBA" id="ARBA00047445"/>
    </source>
</evidence>
<comment type="catalytic activity">
    <reaction evidence="7">
        <text>5-phospho-alpha-D-ribose 1-diphosphate + nicotinate + ATP + H2O = nicotinate beta-D-ribonucleotide + ADP + phosphate + diphosphate</text>
        <dbReference type="Rhea" id="RHEA:36163"/>
        <dbReference type="ChEBI" id="CHEBI:15377"/>
        <dbReference type="ChEBI" id="CHEBI:30616"/>
        <dbReference type="ChEBI" id="CHEBI:32544"/>
        <dbReference type="ChEBI" id="CHEBI:33019"/>
        <dbReference type="ChEBI" id="CHEBI:43474"/>
        <dbReference type="ChEBI" id="CHEBI:57502"/>
        <dbReference type="ChEBI" id="CHEBI:58017"/>
        <dbReference type="ChEBI" id="CHEBI:456216"/>
        <dbReference type="EC" id="6.3.4.21"/>
    </reaction>
</comment>
<keyword evidence="4 10" id="KW-0436">Ligase</keyword>
<sequence>MKITIKHIGEKTMKEIEKKLAGKIDRLTNKTFKFDERIAEGWFSAVYFLKTREIAEKKLPDNYVTMQFFQKEHAVLCGTDEAIALVHTFADKPETLEIHSLKDGDKIEPFESVLTISGSYQQFGFLEGIIDGILARRTSVATNVYNVVKAARTSGKQKPVIFMGDRDDHYTQQAGDGYSAFIGGSTAQATHAMNEWWGKKGMGTMPHALIQMFRGDVVAATRAYHEIFPEDDLVALVDFNNDVITDSLKVAREFGQELKGVRLDTSRTLVDKYFLRNHHQMGTFDPRGVNPELVFALRKALDNDGYKHVKIMVSGGFTEKRIQYFEQQGVPVDMYGVGGSLLKINIGFTGDNVLLNGTPCAKEGRRHRPNPRLEKVEYHKQ</sequence>
<evidence type="ECO:0000256" key="3">
    <source>
        <dbReference type="ARBA" id="ARBA00022553"/>
    </source>
</evidence>
<feature type="compositionally biased region" description="Basic and acidic residues" evidence="8">
    <location>
        <begin position="371"/>
        <end position="381"/>
    </location>
</feature>
<dbReference type="InterPro" id="IPR007229">
    <property type="entry name" value="Nic_PRibTrfase-Fam"/>
</dbReference>
<dbReference type="PIRSF" id="PIRSF000484">
    <property type="entry name" value="NAPRT"/>
    <property type="match status" value="1"/>
</dbReference>
<dbReference type="Pfam" id="PF02749">
    <property type="entry name" value="QRPTase_N"/>
    <property type="match status" value="1"/>
</dbReference>
<dbReference type="SUPFAM" id="SSF54675">
    <property type="entry name" value="Nicotinate/Quinolinate PRTase N-terminal domain-like"/>
    <property type="match status" value="1"/>
</dbReference>
<dbReference type="UniPathway" id="UPA00253">
    <property type="reaction ID" value="UER00457"/>
</dbReference>
<evidence type="ECO:0000256" key="4">
    <source>
        <dbReference type="ARBA" id="ARBA00022598"/>
    </source>
</evidence>
<comment type="catalytic activity">
    <reaction evidence="6">
        <text>nicotinate beta-D-ribonucleotide + CO2 + diphosphate = quinolinate + 5-phospho-alpha-D-ribose 1-diphosphate + 2 H(+)</text>
        <dbReference type="Rhea" id="RHEA:12733"/>
        <dbReference type="ChEBI" id="CHEBI:15378"/>
        <dbReference type="ChEBI" id="CHEBI:16526"/>
        <dbReference type="ChEBI" id="CHEBI:29959"/>
        <dbReference type="ChEBI" id="CHEBI:33019"/>
        <dbReference type="ChEBI" id="CHEBI:57502"/>
        <dbReference type="ChEBI" id="CHEBI:58017"/>
        <dbReference type="EC" id="2.4.2.19"/>
    </reaction>
</comment>
<dbReference type="SUPFAM" id="SSF51690">
    <property type="entry name" value="Nicotinate/Quinolinate PRTase C-terminal domain-like"/>
    <property type="match status" value="1"/>
</dbReference>